<organism evidence="1 2">
    <name type="scientific">Rhododendron griersonianum</name>
    <dbReference type="NCBI Taxonomy" id="479676"/>
    <lineage>
        <taxon>Eukaryota</taxon>
        <taxon>Viridiplantae</taxon>
        <taxon>Streptophyta</taxon>
        <taxon>Embryophyta</taxon>
        <taxon>Tracheophyta</taxon>
        <taxon>Spermatophyta</taxon>
        <taxon>Magnoliopsida</taxon>
        <taxon>eudicotyledons</taxon>
        <taxon>Gunneridae</taxon>
        <taxon>Pentapetalae</taxon>
        <taxon>asterids</taxon>
        <taxon>Ericales</taxon>
        <taxon>Ericaceae</taxon>
        <taxon>Ericoideae</taxon>
        <taxon>Rhodoreae</taxon>
        <taxon>Rhododendron</taxon>
    </lineage>
</organism>
<name>A0AAV6LLR6_9ERIC</name>
<keyword evidence="2" id="KW-1185">Reference proteome</keyword>
<reference evidence="1" key="1">
    <citation type="submission" date="2020-08" db="EMBL/GenBank/DDBJ databases">
        <title>Plant Genome Project.</title>
        <authorList>
            <person name="Zhang R.-G."/>
        </authorList>
    </citation>
    <scope>NUCLEOTIDE SEQUENCE</scope>
    <source>
        <strain evidence="1">WSP0</strain>
        <tissue evidence="1">Leaf</tissue>
    </source>
</reference>
<gene>
    <name evidence="1" type="ORF">RHGRI_001896</name>
</gene>
<dbReference type="Proteomes" id="UP000823749">
    <property type="component" value="Chromosome 1"/>
</dbReference>
<dbReference type="InterPro" id="IPR016135">
    <property type="entry name" value="UBQ-conjugating_enzyme/RWD"/>
</dbReference>
<dbReference type="Gene3D" id="3.10.110.10">
    <property type="entry name" value="Ubiquitin Conjugating Enzyme"/>
    <property type="match status" value="1"/>
</dbReference>
<accession>A0AAV6LLR6</accession>
<proteinExistence type="predicted"/>
<comment type="caution">
    <text evidence="1">The sequence shown here is derived from an EMBL/GenBank/DDBJ whole genome shotgun (WGS) entry which is preliminary data.</text>
</comment>
<evidence type="ECO:0000313" key="2">
    <source>
        <dbReference type="Proteomes" id="UP000823749"/>
    </source>
</evidence>
<sequence>MEEDQAFLPSVEEFDAGMVQDLVSVDEFDAGMVQDLVSVDILPVKALWIEDCYGKILGPCISHSTSPWLQMGDFNTVRLSSERLLGFDSLAASEFNQCLSDICQDDLPIKGFWYTWTNKRGGAGDNKSLCQQEKELVGRYVELRTAEESFMRQRSRIKWLALGDQNTKFFHQKSLLCDPNPNSFANSEAARMFSENKREYNSRVQEIVEQSWTAD</sequence>
<dbReference type="InterPro" id="IPR036691">
    <property type="entry name" value="Endo/exonu/phosph_ase_sf"/>
</dbReference>
<dbReference type="SUPFAM" id="SSF56219">
    <property type="entry name" value="DNase I-like"/>
    <property type="match status" value="1"/>
</dbReference>
<dbReference type="EMBL" id="JACTNZ010000001">
    <property type="protein sequence ID" value="KAG5566110.1"/>
    <property type="molecule type" value="Genomic_DNA"/>
</dbReference>
<evidence type="ECO:0000313" key="1">
    <source>
        <dbReference type="EMBL" id="KAG5566110.1"/>
    </source>
</evidence>
<protein>
    <submittedName>
        <fullName evidence="1">Uncharacterized protein</fullName>
    </submittedName>
</protein>
<dbReference type="SUPFAM" id="SSF54495">
    <property type="entry name" value="UBC-like"/>
    <property type="match status" value="1"/>
</dbReference>
<dbReference type="AlphaFoldDB" id="A0AAV6LLR6"/>